<name>A0A397IEB8_9GLOM</name>
<comment type="caution">
    <text evidence="2">The sequence shown here is derived from an EMBL/GenBank/DDBJ whole genome shotgun (WGS) entry which is preliminary data.</text>
</comment>
<dbReference type="AlphaFoldDB" id="A0A397IEB8"/>
<dbReference type="OrthoDB" id="2384959at2759"/>
<gene>
    <name evidence="2" type="ORF">Glove_227g101</name>
</gene>
<keyword evidence="3" id="KW-1185">Reference proteome</keyword>
<evidence type="ECO:0000256" key="1">
    <source>
        <dbReference type="SAM" id="MobiDB-lite"/>
    </source>
</evidence>
<reference evidence="2 3" key="1">
    <citation type="submission" date="2018-08" db="EMBL/GenBank/DDBJ databases">
        <title>Genome and evolution of the arbuscular mycorrhizal fungus Diversispora epigaea (formerly Glomus versiforme) and its bacterial endosymbionts.</title>
        <authorList>
            <person name="Sun X."/>
            <person name="Fei Z."/>
            <person name="Harrison M."/>
        </authorList>
    </citation>
    <scope>NUCLEOTIDE SEQUENCE [LARGE SCALE GENOMIC DNA]</scope>
    <source>
        <strain evidence="2 3">IT104</strain>
    </source>
</reference>
<evidence type="ECO:0000313" key="2">
    <source>
        <dbReference type="EMBL" id="RHZ74075.1"/>
    </source>
</evidence>
<dbReference type="EMBL" id="PQFF01000210">
    <property type="protein sequence ID" value="RHZ74075.1"/>
    <property type="molecule type" value="Genomic_DNA"/>
</dbReference>
<accession>A0A397IEB8</accession>
<protein>
    <submittedName>
        <fullName evidence="2">Uncharacterized protein</fullName>
    </submittedName>
</protein>
<proteinExistence type="predicted"/>
<feature type="region of interest" description="Disordered" evidence="1">
    <location>
        <begin position="70"/>
        <end position="100"/>
    </location>
</feature>
<evidence type="ECO:0000313" key="3">
    <source>
        <dbReference type="Proteomes" id="UP000266861"/>
    </source>
</evidence>
<dbReference type="Proteomes" id="UP000266861">
    <property type="component" value="Unassembled WGS sequence"/>
</dbReference>
<organism evidence="2 3">
    <name type="scientific">Diversispora epigaea</name>
    <dbReference type="NCBI Taxonomy" id="1348612"/>
    <lineage>
        <taxon>Eukaryota</taxon>
        <taxon>Fungi</taxon>
        <taxon>Fungi incertae sedis</taxon>
        <taxon>Mucoromycota</taxon>
        <taxon>Glomeromycotina</taxon>
        <taxon>Glomeromycetes</taxon>
        <taxon>Diversisporales</taxon>
        <taxon>Diversisporaceae</taxon>
        <taxon>Diversispora</taxon>
    </lineage>
</organism>
<sequence length="100" mass="11879">MSQLLKKETQKLSINWSKESDEKLKKLKKKIRASINWTEEIKWIAEGQPYEEHEEVLMFLNKNNSTYLRSNETERNNTNGRRKLNKGNTLTKASKIKIKK</sequence>